<feature type="region of interest" description="Disordered" evidence="1">
    <location>
        <begin position="637"/>
        <end position="656"/>
    </location>
</feature>
<evidence type="ECO:0000256" key="1">
    <source>
        <dbReference type="SAM" id="MobiDB-lite"/>
    </source>
</evidence>
<evidence type="ECO:0008006" key="4">
    <source>
        <dbReference type="Google" id="ProtNLM"/>
    </source>
</evidence>
<feature type="region of interest" description="Disordered" evidence="1">
    <location>
        <begin position="522"/>
        <end position="550"/>
    </location>
</feature>
<protein>
    <recommendedName>
        <fullName evidence="4">Proteophosphoglycan ppg4</fullName>
    </recommendedName>
</protein>
<dbReference type="Proteomes" id="UP001362999">
    <property type="component" value="Unassembled WGS sequence"/>
</dbReference>
<feature type="region of interest" description="Disordered" evidence="1">
    <location>
        <begin position="305"/>
        <end position="354"/>
    </location>
</feature>
<organism evidence="2 3">
    <name type="scientific">Favolaschia claudopus</name>
    <dbReference type="NCBI Taxonomy" id="2862362"/>
    <lineage>
        <taxon>Eukaryota</taxon>
        <taxon>Fungi</taxon>
        <taxon>Dikarya</taxon>
        <taxon>Basidiomycota</taxon>
        <taxon>Agaricomycotina</taxon>
        <taxon>Agaricomycetes</taxon>
        <taxon>Agaricomycetidae</taxon>
        <taxon>Agaricales</taxon>
        <taxon>Marasmiineae</taxon>
        <taxon>Mycenaceae</taxon>
        <taxon>Favolaschia</taxon>
    </lineage>
</organism>
<proteinExistence type="predicted"/>
<reference evidence="2 3" key="1">
    <citation type="journal article" date="2024" name="J Genomics">
        <title>Draft genome sequencing and assembly of Favolaschia claudopus CIRM-BRFM 2984 isolated from oak limbs.</title>
        <authorList>
            <person name="Navarro D."/>
            <person name="Drula E."/>
            <person name="Chaduli D."/>
            <person name="Cazenave R."/>
            <person name="Ahrendt S."/>
            <person name="Wang J."/>
            <person name="Lipzen A."/>
            <person name="Daum C."/>
            <person name="Barry K."/>
            <person name="Grigoriev I.V."/>
            <person name="Favel A."/>
            <person name="Rosso M.N."/>
            <person name="Martin F."/>
        </authorList>
    </citation>
    <scope>NUCLEOTIDE SEQUENCE [LARGE SCALE GENOMIC DNA]</scope>
    <source>
        <strain evidence="2 3">CIRM-BRFM 2984</strain>
    </source>
</reference>
<name>A0AAW0A8U9_9AGAR</name>
<evidence type="ECO:0000313" key="3">
    <source>
        <dbReference type="Proteomes" id="UP001362999"/>
    </source>
</evidence>
<comment type="caution">
    <text evidence="2">The sequence shown here is derived from an EMBL/GenBank/DDBJ whole genome shotgun (WGS) entry which is preliminary data.</text>
</comment>
<evidence type="ECO:0000313" key="2">
    <source>
        <dbReference type="EMBL" id="KAK7002314.1"/>
    </source>
</evidence>
<feature type="compositionally biased region" description="Polar residues" evidence="1">
    <location>
        <begin position="522"/>
        <end position="533"/>
    </location>
</feature>
<accession>A0AAW0A8U9</accession>
<dbReference type="EMBL" id="JAWWNJ010000079">
    <property type="protein sequence ID" value="KAK7002314.1"/>
    <property type="molecule type" value="Genomic_DNA"/>
</dbReference>
<dbReference type="AlphaFoldDB" id="A0AAW0A8U9"/>
<keyword evidence="3" id="KW-1185">Reference proteome</keyword>
<gene>
    <name evidence="2" type="ORF">R3P38DRAFT_1731336</name>
</gene>
<sequence>MGFAPFHRIGMPGAHYLRPSVGKTPVKRADAATPDPSCATGAFYTSPSLGTSLSASAPLPLTWSPSLACLQPAPSLLDVYLSAPGDASPLLRKWEGVPYAAGAYNLTVNPGWYNSAAAKQVQLMAVPAGTPVFLSTIPAGPVFTLTFSSDAAAAGDANKGELAASGGTTTVTPTTLSGVSHHTMSAGKKAAAILLPLLFVGLCVLAYLKMSRARGAAKRSAWSEKLDKRMSTISADWKSITPGGAREGVRASMAVARNSSSVYGYGSVGNIGKVEGEPVVMGEKSSGVSVHTARGGSIEINEKDLPRTTLGNGVGVGVGARRPRTNQNPPERASRAVSFAESAHPRPSLSSTVGVRMSRGSRAFHTASYAGDEEDDVTPVPPVPALPSPARAGAFGAIERAMSGGSPTITSPINNKVYGNQSAWTSGERVEGVDGGYGARSVSPTGRVHSVVYPGTLDTTTAIDADASYFSPVTPTPHQSAFTSASAYGSPAAFSNAYGGYEEQEEGAGSAYLPNTFGSFVATPSQGSNTPSDNGLGVESPRQVGGPLTLTPEDIRRRMTMRSDQQDGWRASVDEVFGALSLMRTGTSTHNVNGNNGTFDNNNINDMTAEADADEYLFAPPAETVFQYPGTPAPGSGFGSPNIPPALPTGTSSTFPASSVSAASPFAMPMQPPTMSPDAMLRAYAAKTKHASTATGNSGAEVVSGLKDTGMRVLYSEGEEARASSPVLMRVAGKAGKPGKRGSGGR</sequence>